<gene>
    <name evidence="2" type="ORF">AVDCRST_MAG04-2550</name>
</gene>
<evidence type="ECO:0000313" key="2">
    <source>
        <dbReference type="EMBL" id="CAA9258112.1"/>
    </source>
</evidence>
<feature type="region of interest" description="Disordered" evidence="1">
    <location>
        <begin position="12"/>
        <end position="46"/>
    </location>
</feature>
<feature type="non-terminal residue" evidence="2">
    <location>
        <position position="176"/>
    </location>
</feature>
<sequence>EFWIARRARFGGEGGHRRGPAEACGARDPRRAPRRRAPGVGGQLRPHEHGVLLGRVRHGDRCAVAQARVGRPLQGTGAGHLRRRNLGELRPRGAGGDAARLRERGAGLRRQAPARAAPDAPRRRGLARRRERGALPLRGPVGAARGGLAARGGGALRGRGDGACAAPLGARAAGPL</sequence>
<feature type="region of interest" description="Disordered" evidence="1">
    <location>
        <begin position="73"/>
        <end position="176"/>
    </location>
</feature>
<feature type="compositionally biased region" description="Low complexity" evidence="1">
    <location>
        <begin position="108"/>
        <end position="119"/>
    </location>
</feature>
<feature type="compositionally biased region" description="Low complexity" evidence="1">
    <location>
        <begin position="162"/>
        <end position="176"/>
    </location>
</feature>
<feature type="compositionally biased region" description="Low complexity" evidence="1">
    <location>
        <begin position="134"/>
        <end position="148"/>
    </location>
</feature>
<name>A0A6J4IS73_9PROT</name>
<organism evidence="2">
    <name type="scientific">uncultured Acetobacteraceae bacterium</name>
    <dbReference type="NCBI Taxonomy" id="169975"/>
    <lineage>
        <taxon>Bacteria</taxon>
        <taxon>Pseudomonadati</taxon>
        <taxon>Pseudomonadota</taxon>
        <taxon>Alphaproteobacteria</taxon>
        <taxon>Acetobacterales</taxon>
        <taxon>Acetobacteraceae</taxon>
        <taxon>environmental samples</taxon>
    </lineage>
</organism>
<dbReference type="EMBL" id="CADCTL010000173">
    <property type="protein sequence ID" value="CAA9258112.1"/>
    <property type="molecule type" value="Genomic_DNA"/>
</dbReference>
<accession>A0A6J4IS73</accession>
<evidence type="ECO:0000256" key="1">
    <source>
        <dbReference type="SAM" id="MobiDB-lite"/>
    </source>
</evidence>
<protein>
    <submittedName>
        <fullName evidence="2">Uncharacterized protein</fullName>
    </submittedName>
</protein>
<feature type="non-terminal residue" evidence="2">
    <location>
        <position position="1"/>
    </location>
</feature>
<reference evidence="2" key="1">
    <citation type="submission" date="2020-02" db="EMBL/GenBank/DDBJ databases">
        <authorList>
            <person name="Meier V. D."/>
        </authorList>
    </citation>
    <scope>NUCLEOTIDE SEQUENCE</scope>
    <source>
        <strain evidence="2">AVDCRST_MAG04</strain>
    </source>
</reference>
<proteinExistence type="predicted"/>
<dbReference type="AlphaFoldDB" id="A0A6J4IS73"/>
<feature type="compositionally biased region" description="Basic and acidic residues" evidence="1">
    <location>
        <begin position="14"/>
        <end position="31"/>
    </location>
</feature>